<sequence length="44" mass="5249">MNFPKNIIKRKGYIDKIKPFIRKSIAKILTGQRRVGKNFLLYQI</sequence>
<evidence type="ECO:0008006" key="3">
    <source>
        <dbReference type="Google" id="ProtNLM"/>
    </source>
</evidence>
<name>I8YDB5_9BACE</name>
<dbReference type="HOGENOM" id="CLU_3265641_0_0_10"/>
<accession>I8YDB5</accession>
<dbReference type="PATRIC" id="fig|997887.3.peg.3120"/>
<comment type="caution">
    <text evidence="1">The sequence shown here is derived from an EMBL/GenBank/DDBJ whole genome shotgun (WGS) entry which is preliminary data.</text>
</comment>
<gene>
    <name evidence="1" type="ORF">HMPREF1071_03011</name>
</gene>
<evidence type="ECO:0000313" key="2">
    <source>
        <dbReference type="Proteomes" id="UP000005150"/>
    </source>
</evidence>
<dbReference type="Proteomes" id="UP000005150">
    <property type="component" value="Unassembled WGS sequence"/>
</dbReference>
<keyword evidence="2" id="KW-1185">Reference proteome</keyword>
<evidence type="ECO:0000313" key="1">
    <source>
        <dbReference type="EMBL" id="EIY61140.1"/>
    </source>
</evidence>
<organism evidence="1 2">
    <name type="scientific">Bacteroides salyersiae CL02T12C01</name>
    <dbReference type="NCBI Taxonomy" id="997887"/>
    <lineage>
        <taxon>Bacteria</taxon>
        <taxon>Pseudomonadati</taxon>
        <taxon>Bacteroidota</taxon>
        <taxon>Bacteroidia</taxon>
        <taxon>Bacteroidales</taxon>
        <taxon>Bacteroidaceae</taxon>
        <taxon>Bacteroides</taxon>
    </lineage>
</organism>
<dbReference type="EMBL" id="AGXV01000035">
    <property type="protein sequence ID" value="EIY61140.1"/>
    <property type="molecule type" value="Genomic_DNA"/>
</dbReference>
<dbReference type="AlphaFoldDB" id="I8YDB5"/>
<protein>
    <recommendedName>
        <fullName evidence="3">AAA domain-containing protein</fullName>
    </recommendedName>
</protein>
<reference evidence="1 2" key="1">
    <citation type="submission" date="2012-02" db="EMBL/GenBank/DDBJ databases">
        <title>The Genome Sequence of Bacteroides salyersiae CL02T12C01.</title>
        <authorList>
            <consortium name="The Broad Institute Genome Sequencing Platform"/>
            <person name="Earl A."/>
            <person name="Ward D."/>
            <person name="Feldgarden M."/>
            <person name="Gevers D."/>
            <person name="Zitomersky N.L."/>
            <person name="Coyne M.J."/>
            <person name="Comstock L.E."/>
            <person name="Young S.K."/>
            <person name="Zeng Q."/>
            <person name="Gargeya S."/>
            <person name="Fitzgerald M."/>
            <person name="Haas B."/>
            <person name="Abouelleil A."/>
            <person name="Alvarado L."/>
            <person name="Arachchi H.M."/>
            <person name="Berlin A."/>
            <person name="Chapman S.B."/>
            <person name="Gearin G."/>
            <person name="Goldberg J."/>
            <person name="Griggs A."/>
            <person name="Gujja S."/>
            <person name="Hansen M."/>
            <person name="Heiman D."/>
            <person name="Howarth C."/>
            <person name="Larimer J."/>
            <person name="Lui A."/>
            <person name="MacDonald P.J.P."/>
            <person name="McCowen C."/>
            <person name="Montmayeur A."/>
            <person name="Murphy C."/>
            <person name="Neiman D."/>
            <person name="Pearson M."/>
            <person name="Priest M."/>
            <person name="Roberts A."/>
            <person name="Saif S."/>
            <person name="Shea T."/>
            <person name="Sisk P."/>
            <person name="Stolte C."/>
            <person name="Sykes S."/>
            <person name="Wortman J."/>
            <person name="Nusbaum C."/>
            <person name="Birren B."/>
        </authorList>
    </citation>
    <scope>NUCLEOTIDE SEQUENCE [LARGE SCALE GENOMIC DNA]</scope>
    <source>
        <strain evidence="1 2">CL02T12C01</strain>
    </source>
</reference>
<proteinExistence type="predicted"/>